<dbReference type="CDD" id="cd02440">
    <property type="entry name" value="AdoMet_MTases"/>
    <property type="match status" value="1"/>
</dbReference>
<reference evidence="1 3" key="1">
    <citation type="submission" date="2016-03" db="EMBL/GenBank/DDBJ databases">
        <title>Complete genome of Aminobacter aminovorans KCTC 2477.</title>
        <authorList>
            <person name="Kim K.M."/>
        </authorList>
    </citation>
    <scope>NUCLEOTIDE SEQUENCE [LARGE SCALE GENOMIC DNA]</scope>
    <source>
        <strain evidence="1 3">KCTC 2477</strain>
    </source>
</reference>
<evidence type="ECO:0000313" key="2">
    <source>
        <dbReference type="EMBL" id="MBB3705853.1"/>
    </source>
</evidence>
<keyword evidence="2" id="KW-0808">Transferase</keyword>
<evidence type="ECO:0000313" key="1">
    <source>
        <dbReference type="EMBL" id="AMS41165.1"/>
    </source>
</evidence>
<dbReference type="Gene3D" id="3.40.50.150">
    <property type="entry name" value="Vaccinia Virus protein VP39"/>
    <property type="match status" value="1"/>
</dbReference>
<accession>A0AAC8YMM6</accession>
<keyword evidence="4" id="KW-1185">Reference proteome</keyword>
<dbReference type="Pfam" id="PF13489">
    <property type="entry name" value="Methyltransf_23"/>
    <property type="match status" value="1"/>
</dbReference>
<dbReference type="EMBL" id="CP015005">
    <property type="protein sequence ID" value="AMS41165.1"/>
    <property type="molecule type" value="Genomic_DNA"/>
</dbReference>
<gene>
    <name evidence="1" type="ORF">AA2016_2236</name>
    <name evidence="2" type="ORF">FHS67_002172</name>
</gene>
<reference evidence="2 4" key="2">
    <citation type="submission" date="2020-08" db="EMBL/GenBank/DDBJ databases">
        <title>Genomic Encyclopedia of Type Strains, Phase IV (KMG-IV): sequencing the most valuable type-strain genomes for metagenomic binning, comparative biology and taxonomic classification.</title>
        <authorList>
            <person name="Goeker M."/>
        </authorList>
    </citation>
    <scope>NUCLEOTIDE SEQUENCE [LARGE SCALE GENOMIC DNA]</scope>
    <source>
        <strain evidence="2 4">DSM 10368</strain>
    </source>
</reference>
<evidence type="ECO:0000313" key="4">
    <source>
        <dbReference type="Proteomes" id="UP000577697"/>
    </source>
</evidence>
<dbReference type="InterPro" id="IPR029063">
    <property type="entry name" value="SAM-dependent_MTases_sf"/>
</dbReference>
<keyword evidence="2" id="KW-0489">Methyltransferase</keyword>
<dbReference type="Proteomes" id="UP000577697">
    <property type="component" value="Unassembled WGS sequence"/>
</dbReference>
<name>A0AAC8YMM6_AMIAI</name>
<evidence type="ECO:0000313" key="3">
    <source>
        <dbReference type="Proteomes" id="UP000075755"/>
    </source>
</evidence>
<dbReference type="GO" id="GO:0032259">
    <property type="term" value="P:methylation"/>
    <property type="evidence" value="ECO:0007669"/>
    <property type="project" value="UniProtKB-KW"/>
</dbReference>
<dbReference type="EMBL" id="JACICB010000007">
    <property type="protein sequence ID" value="MBB3705853.1"/>
    <property type="molecule type" value="Genomic_DNA"/>
</dbReference>
<dbReference type="SUPFAM" id="SSF53335">
    <property type="entry name" value="S-adenosyl-L-methionine-dependent methyltransferases"/>
    <property type="match status" value="1"/>
</dbReference>
<sequence length="209" mass="22855">MNAVSQIRIDVGSVRGSQALSRLLEYRDMRRILDIGSGAGEHARIMRAAGKDVTTVSLETPADLIGDYCATHVLSEFDAIWASHVLEHQPDVGLFLRKCYRDLRPGGLLAVTVPPAKPDVVGGHLTTWNAGLLIYNLIVAGFDCRDARVSAPYASGPGYPPYNISVLVLKRRAALPPLRFDNGDIETLAPFFPVPVRHGFDGRLPDINW</sequence>
<dbReference type="RefSeq" id="WP_157097030.1">
    <property type="nucleotide sequence ID" value="NZ_CP015005.1"/>
</dbReference>
<organism evidence="1 3">
    <name type="scientific">Aminobacter aminovorans</name>
    <name type="common">Chelatobacter heintzii</name>
    <dbReference type="NCBI Taxonomy" id="83263"/>
    <lineage>
        <taxon>Bacteria</taxon>
        <taxon>Pseudomonadati</taxon>
        <taxon>Pseudomonadota</taxon>
        <taxon>Alphaproteobacteria</taxon>
        <taxon>Hyphomicrobiales</taxon>
        <taxon>Phyllobacteriaceae</taxon>
        <taxon>Aminobacter</taxon>
    </lineage>
</organism>
<dbReference type="Proteomes" id="UP000075755">
    <property type="component" value="Chromosome"/>
</dbReference>
<proteinExistence type="predicted"/>
<dbReference type="GO" id="GO:0008168">
    <property type="term" value="F:methyltransferase activity"/>
    <property type="evidence" value="ECO:0007669"/>
    <property type="project" value="UniProtKB-KW"/>
</dbReference>
<dbReference type="AlphaFoldDB" id="A0AAC8YMM6"/>
<dbReference type="KEGG" id="aak:AA2016_2236"/>
<protein>
    <submittedName>
        <fullName evidence="2">SAM-dependent methyltransferase</fullName>
    </submittedName>
</protein>